<feature type="region of interest" description="Disordered" evidence="6">
    <location>
        <begin position="148"/>
        <end position="179"/>
    </location>
</feature>
<feature type="region of interest" description="Disordered" evidence="6">
    <location>
        <begin position="1222"/>
        <end position="1241"/>
    </location>
</feature>
<dbReference type="PROSITE" id="PS50102">
    <property type="entry name" value="RRM"/>
    <property type="match status" value="1"/>
</dbReference>
<feature type="compositionally biased region" description="Acidic residues" evidence="6">
    <location>
        <begin position="1012"/>
        <end position="1028"/>
    </location>
</feature>
<feature type="compositionally biased region" description="Basic residues" evidence="6">
    <location>
        <begin position="970"/>
        <end position="980"/>
    </location>
</feature>
<dbReference type="SUPFAM" id="SSF54791">
    <property type="entry name" value="Eukaryotic type KH-domain (KH-domain type I)"/>
    <property type="match status" value="1"/>
</dbReference>
<keyword evidence="9" id="KW-1185">Reference proteome</keyword>
<feature type="compositionally biased region" description="Basic and acidic residues" evidence="6">
    <location>
        <begin position="261"/>
        <end position="280"/>
    </location>
</feature>
<feature type="region of interest" description="Disordered" evidence="6">
    <location>
        <begin position="257"/>
        <end position="280"/>
    </location>
</feature>
<dbReference type="PANTHER" id="PTHR11208">
    <property type="entry name" value="RNA-BINDING PROTEIN RELATED"/>
    <property type="match status" value="1"/>
</dbReference>
<dbReference type="InterPro" id="IPR000504">
    <property type="entry name" value="RRM_dom"/>
</dbReference>
<dbReference type="Pfam" id="PF00076">
    <property type="entry name" value="RRM_1"/>
    <property type="match status" value="1"/>
</dbReference>
<dbReference type="SUPFAM" id="SSF54928">
    <property type="entry name" value="RNA-binding domain, RBD"/>
    <property type="match status" value="1"/>
</dbReference>
<dbReference type="InterPro" id="IPR036612">
    <property type="entry name" value="KH_dom_type_1_sf"/>
</dbReference>
<dbReference type="Pfam" id="PF22675">
    <property type="entry name" value="KH-I_KHDC4-BBP"/>
    <property type="match status" value="1"/>
</dbReference>
<keyword evidence="3" id="KW-0862">Zinc</keyword>
<name>A0ABY8UPH5_TETOB</name>
<feature type="compositionally biased region" description="Low complexity" evidence="6">
    <location>
        <begin position="864"/>
        <end position="882"/>
    </location>
</feature>
<dbReference type="Gene3D" id="3.30.70.330">
    <property type="match status" value="1"/>
</dbReference>
<feature type="compositionally biased region" description="Basic and acidic residues" evidence="6">
    <location>
        <begin position="151"/>
        <end position="162"/>
    </location>
</feature>
<feature type="compositionally biased region" description="Basic and acidic residues" evidence="6">
    <location>
        <begin position="1"/>
        <end position="10"/>
    </location>
</feature>
<feature type="compositionally biased region" description="Basic and acidic residues" evidence="6">
    <location>
        <begin position="423"/>
        <end position="435"/>
    </location>
</feature>
<dbReference type="Gene3D" id="3.30.1370.10">
    <property type="entry name" value="K Homology domain, type 1"/>
    <property type="match status" value="1"/>
</dbReference>
<dbReference type="InterPro" id="IPR032570">
    <property type="entry name" value="SF1-HH"/>
</dbReference>
<evidence type="ECO:0000256" key="3">
    <source>
        <dbReference type="ARBA" id="ARBA00022833"/>
    </source>
</evidence>
<evidence type="ECO:0000256" key="4">
    <source>
        <dbReference type="ARBA" id="ARBA00022884"/>
    </source>
</evidence>
<dbReference type="InterPro" id="IPR047086">
    <property type="entry name" value="SF1-HH_sf"/>
</dbReference>
<accession>A0ABY8UPH5</accession>
<sequence length="1241" mass="133111">MDSAHADEQAHAGPAAEEQAAEAAAAAAAERRARKKKSRWGAETEVGLKVLAGSDETPQQADQKQADEVQEPASKKRRSRWEPESDAKPAAAAAAAAGGGGVLTGLPGALALLPPSLAALVDIHVDPKVMELQRQLNNVNQKLQLVGQGKLVDDTPEERRSPSPEPVYNESGARINTREQRARDKLVRHRNELITEMIKANPSYKPPADYRPEKKYRKLRIPIDEYPGYNFIGLIIGPRGNTQKRMERESNCKIAIRGRGSVKEGRSRKDGKPDPSDTEELHVLVTGDNDADVDKGAAMVAKLLTPMDDATNEHKQLQLRELAAINGTLRDHEIIEAQRAAEADKEVYRLPEHMREAVEEQYRRDVARVHGEEMPRFDDEYKSFMQELGGEQPGPEGHPPGAGPPGADRDRGGPGRGRPGLGLHERDRDGGRDRGPPGSDPCHLYVGYIAAHVTDQMLEGLFRSCGEVLECQIVRDRHTHESKGFGFVRMATQEGADAALQRLDNYLIGNKRLAVRIKGRHGPNDRGRSGGVVGAPQASWGDRGGQIGPDFGPHGPPPHHRDMHGPPHPQHDRRGGPPGSWGPHEGPSDAAAYPPPPPDAAAAAAAAKVEAPWYDQDAPPPGDEVELGLPDPAAAAAAAGGEQQPGMDPYAAAAGYGSGHYGSYYDPYYGWQHAAPYQDPAAAAAAYGSSAGGWDTSAATAAAAAAEPLPEEPPAPGLEEEAAAAAAAAAAEAALDGQYNAYGYPMADPYADPYYAYGGSDPWASGQQFDPAAYMSAADYEQYMQDGMVEPDAAAAAVEGEAGGEQQQLRKPALVQVVSLDPEEIERARLRREEEERIAKHQKERERLQKMLQDRQAALNKSKQQQQQQHEQQQHSPLRSGLPLPPPPPGRGPLGRSRSPPGRYSRGPPGGRAFSRSPPPRGGGYSPPGHHMTRRGGGWGGRGGRGGGRRGGYGARSRSRSPSPMYGGRRYSRSRSRSYSRSRSPGRPGAAAAAAVEQQQQQKQEPERESSPEEGEVEEGEVGGDEGEVAAAGSEQQQQQRARSPMRRRSRSRSHSPRSPGFRGMRGRSPPAHRRGRSSSRSPPPGGQRYGGRRGRSPGQQLRSPPPPGGYRRPPPPGGYGGGYGPDHQQQHPRGPPPPGGWGGGLRGPPRGRRGRGRGGGQYGGEYDYAGDYDHYSGINVGYNAAAALQMAALAQMQQMQQMQQMSMGGMFVYGWPGMAAAGGGEEGEEGYEEGGEEGQE</sequence>
<feature type="compositionally biased region" description="Basic and acidic residues" evidence="6">
    <location>
        <begin position="559"/>
        <end position="575"/>
    </location>
</feature>
<feature type="compositionally biased region" description="Basic and acidic residues" evidence="6">
    <location>
        <begin position="833"/>
        <end position="853"/>
    </location>
</feature>
<dbReference type="PANTHER" id="PTHR11208:SF45">
    <property type="entry name" value="SPLICING FACTOR 1"/>
    <property type="match status" value="1"/>
</dbReference>
<feature type="compositionally biased region" description="Basic residues" evidence="6">
    <location>
        <begin position="1044"/>
        <end position="1056"/>
    </location>
</feature>
<dbReference type="Pfam" id="PF16275">
    <property type="entry name" value="SF1-HH"/>
    <property type="match status" value="1"/>
</dbReference>
<feature type="compositionally biased region" description="Low complexity" evidence="6">
    <location>
        <begin position="960"/>
        <end position="969"/>
    </location>
</feature>
<dbReference type="Proteomes" id="UP001244341">
    <property type="component" value="Chromosome 14b"/>
</dbReference>
<evidence type="ECO:0000256" key="6">
    <source>
        <dbReference type="SAM" id="MobiDB-lite"/>
    </source>
</evidence>
<feature type="region of interest" description="Disordered" evidence="6">
    <location>
        <begin position="1"/>
        <end position="93"/>
    </location>
</feature>
<dbReference type="CDD" id="cd02395">
    <property type="entry name" value="KH-I_BBP"/>
    <property type="match status" value="1"/>
</dbReference>
<dbReference type="InterPro" id="IPR055256">
    <property type="entry name" value="KH_1_KHDC4/BBP-like"/>
</dbReference>
<organism evidence="8 9">
    <name type="scientific">Tetradesmus obliquus</name>
    <name type="common">Green alga</name>
    <name type="synonym">Acutodesmus obliquus</name>
    <dbReference type="NCBI Taxonomy" id="3088"/>
    <lineage>
        <taxon>Eukaryota</taxon>
        <taxon>Viridiplantae</taxon>
        <taxon>Chlorophyta</taxon>
        <taxon>core chlorophytes</taxon>
        <taxon>Chlorophyceae</taxon>
        <taxon>CS clade</taxon>
        <taxon>Sphaeropleales</taxon>
        <taxon>Scenedesmaceae</taxon>
        <taxon>Tetradesmus</taxon>
    </lineage>
</organism>
<evidence type="ECO:0000313" key="9">
    <source>
        <dbReference type="Proteomes" id="UP001244341"/>
    </source>
</evidence>
<dbReference type="PROSITE" id="PS50084">
    <property type="entry name" value="KH_TYPE_1"/>
    <property type="match status" value="1"/>
</dbReference>
<feature type="region of interest" description="Disordered" evidence="6">
    <location>
        <begin position="519"/>
        <end position="628"/>
    </location>
</feature>
<dbReference type="InterPro" id="IPR035979">
    <property type="entry name" value="RBD_domain_sf"/>
</dbReference>
<proteinExistence type="predicted"/>
<feature type="compositionally biased region" description="Gly residues" evidence="6">
    <location>
        <begin position="935"/>
        <end position="954"/>
    </location>
</feature>
<gene>
    <name evidence="8" type="ORF">OEZ85_004520</name>
</gene>
<protein>
    <recommendedName>
        <fullName evidence="7">RRM domain-containing protein</fullName>
    </recommendedName>
</protein>
<dbReference type="SMART" id="SM00360">
    <property type="entry name" value="RRM"/>
    <property type="match status" value="1"/>
</dbReference>
<feature type="region of interest" description="Disordered" evidence="6">
    <location>
        <begin position="833"/>
        <end position="1166"/>
    </location>
</feature>
<evidence type="ECO:0000313" key="8">
    <source>
        <dbReference type="EMBL" id="WIA22186.1"/>
    </source>
</evidence>
<feature type="compositionally biased region" description="Pro residues" evidence="6">
    <location>
        <begin position="1104"/>
        <end position="1118"/>
    </location>
</feature>
<evidence type="ECO:0000256" key="2">
    <source>
        <dbReference type="ARBA" id="ARBA00022771"/>
    </source>
</evidence>
<dbReference type="InterPro" id="IPR012677">
    <property type="entry name" value="Nucleotide-bd_a/b_plait_sf"/>
</dbReference>
<feature type="compositionally biased region" description="Low complexity" evidence="6">
    <location>
        <begin position="981"/>
        <end position="1003"/>
    </location>
</feature>
<dbReference type="SMART" id="SM00322">
    <property type="entry name" value="KH"/>
    <property type="match status" value="1"/>
</dbReference>
<keyword evidence="1" id="KW-0479">Metal-binding</keyword>
<feature type="compositionally biased region" description="Low complexity" evidence="6">
    <location>
        <begin position="1029"/>
        <end position="1043"/>
    </location>
</feature>
<keyword evidence="2" id="KW-0863">Zinc-finger</keyword>
<feature type="region of interest" description="Disordered" evidence="6">
    <location>
        <begin position="387"/>
        <end position="438"/>
    </location>
</feature>
<keyword evidence="4 5" id="KW-0694">RNA-binding</keyword>
<feature type="domain" description="RRM" evidence="7">
    <location>
        <begin position="442"/>
        <end position="520"/>
    </location>
</feature>
<reference evidence="8 9" key="1">
    <citation type="submission" date="2023-05" db="EMBL/GenBank/DDBJ databases">
        <title>A 100% complete, gapless, phased diploid assembly of the Scenedesmus obliquus UTEX 3031 genome.</title>
        <authorList>
            <person name="Biondi T.C."/>
            <person name="Hanschen E.R."/>
            <person name="Kwon T."/>
            <person name="Eng W."/>
            <person name="Kruse C.P.S."/>
            <person name="Koehler S.I."/>
            <person name="Kunde Y."/>
            <person name="Gleasner C.D."/>
            <person name="You Mak K.T."/>
            <person name="Polle J."/>
            <person name="Hovde B.T."/>
            <person name="Starkenburg S.R."/>
        </authorList>
    </citation>
    <scope>NUCLEOTIDE SEQUENCE [LARGE SCALE GENOMIC DNA]</scope>
    <source>
        <strain evidence="8 9">DOE0152z</strain>
    </source>
</reference>
<dbReference type="EMBL" id="CP126221">
    <property type="protein sequence ID" value="WIA22186.1"/>
    <property type="molecule type" value="Genomic_DNA"/>
</dbReference>
<evidence type="ECO:0000259" key="7">
    <source>
        <dbReference type="PROSITE" id="PS50102"/>
    </source>
</evidence>
<dbReference type="InterPro" id="IPR004087">
    <property type="entry name" value="KH_dom"/>
</dbReference>
<evidence type="ECO:0000256" key="5">
    <source>
        <dbReference type="PROSITE-ProRule" id="PRU00176"/>
    </source>
</evidence>
<feature type="compositionally biased region" description="Low complexity" evidence="6">
    <location>
        <begin position="15"/>
        <end position="28"/>
    </location>
</feature>
<dbReference type="Gene3D" id="6.10.140.1790">
    <property type="match status" value="1"/>
</dbReference>
<feature type="compositionally biased region" description="Acidic residues" evidence="6">
    <location>
        <begin position="1226"/>
        <end position="1241"/>
    </location>
</feature>
<dbReference type="InterPro" id="IPR045071">
    <property type="entry name" value="BBP-like"/>
</dbReference>
<feature type="compositionally biased region" description="Low complexity" evidence="6">
    <location>
        <begin position="894"/>
        <end position="916"/>
    </location>
</feature>
<evidence type="ECO:0000256" key="1">
    <source>
        <dbReference type="ARBA" id="ARBA00022723"/>
    </source>
</evidence>